<keyword evidence="1" id="KW-0645">Protease</keyword>
<dbReference type="AlphaFoldDB" id="A0A0D3A7H0"/>
<evidence type="ECO:0000259" key="4">
    <source>
        <dbReference type="Pfam" id="PF02902"/>
    </source>
</evidence>
<feature type="domain" description="DUF1985" evidence="5">
    <location>
        <begin position="66"/>
        <end position="154"/>
    </location>
</feature>
<dbReference type="PANTHER" id="PTHR48449">
    <property type="entry name" value="DUF1985 DOMAIN-CONTAINING PROTEIN"/>
    <property type="match status" value="1"/>
</dbReference>
<reference evidence="6" key="2">
    <citation type="submission" date="2015-03" db="UniProtKB">
        <authorList>
            <consortium name="EnsemblPlants"/>
        </authorList>
    </citation>
    <scope>IDENTIFICATION</scope>
</reference>
<feature type="domain" description="Ubiquitin-like protease family profile" evidence="4">
    <location>
        <begin position="566"/>
        <end position="622"/>
    </location>
</feature>
<evidence type="ECO:0000313" key="6">
    <source>
        <dbReference type="EnsemblPlants" id="Bo1g053190.1"/>
    </source>
</evidence>
<dbReference type="GO" id="GO:0006508">
    <property type="term" value="P:proteolysis"/>
    <property type="evidence" value="ECO:0007669"/>
    <property type="project" value="UniProtKB-KW"/>
</dbReference>
<keyword evidence="7" id="KW-1185">Reference proteome</keyword>
<dbReference type="Pfam" id="PF02902">
    <property type="entry name" value="Peptidase_C48"/>
    <property type="match status" value="1"/>
</dbReference>
<feature type="region of interest" description="Disordered" evidence="3">
    <location>
        <begin position="387"/>
        <end position="411"/>
    </location>
</feature>
<evidence type="ECO:0000259" key="5">
    <source>
        <dbReference type="Pfam" id="PF09331"/>
    </source>
</evidence>
<proteinExistence type="predicted"/>
<reference evidence="6 7" key="1">
    <citation type="journal article" date="2014" name="Genome Biol.">
        <title>Transcriptome and methylome profiling reveals relics of genome dominance in the mesopolyploid Brassica oleracea.</title>
        <authorList>
            <person name="Parkin I.A."/>
            <person name="Koh C."/>
            <person name="Tang H."/>
            <person name="Robinson S.J."/>
            <person name="Kagale S."/>
            <person name="Clarke W.E."/>
            <person name="Town C.D."/>
            <person name="Nixon J."/>
            <person name="Krishnakumar V."/>
            <person name="Bidwell S.L."/>
            <person name="Denoeud F."/>
            <person name="Belcram H."/>
            <person name="Links M.G."/>
            <person name="Just J."/>
            <person name="Clarke C."/>
            <person name="Bender T."/>
            <person name="Huebert T."/>
            <person name="Mason A.S."/>
            <person name="Pires J.C."/>
            <person name="Barker G."/>
            <person name="Moore J."/>
            <person name="Walley P.G."/>
            <person name="Manoli S."/>
            <person name="Batley J."/>
            <person name="Edwards D."/>
            <person name="Nelson M.N."/>
            <person name="Wang X."/>
            <person name="Paterson A.H."/>
            <person name="King G."/>
            <person name="Bancroft I."/>
            <person name="Chalhoub B."/>
            <person name="Sharpe A.G."/>
        </authorList>
    </citation>
    <scope>NUCLEOTIDE SEQUENCE</scope>
    <source>
        <strain evidence="6 7">cv. TO1000</strain>
    </source>
</reference>
<dbReference type="InterPro" id="IPR003653">
    <property type="entry name" value="Peptidase_C48_C"/>
</dbReference>
<keyword evidence="2" id="KW-0378">Hydrolase</keyword>
<evidence type="ECO:0000256" key="1">
    <source>
        <dbReference type="ARBA" id="ARBA00022670"/>
    </source>
</evidence>
<accession>A0A0D3A7H0</accession>
<sequence>MEIELPKRIAEAGAEHHVDKINNTCRLTVMRLVKQDLEDEYNDALRDPVFGPILAMNEHQLGYSGKRNDKGFWGTLLKRNGEVDMKTIRLKHFKECKDWSRVDRVRLVYLCVICFVMAKDEKINIPHSYIRLVMDFDKMRKYPWGLHAYDMLLDSIKKARFKLKQNSYVLDGFSYALQIWLMEAIPDIGTLLGRKYKEGITSVVFPFISDTGNNDVIAGVKFKRDDEKKDERVDKILSLVNAKFDWSKFIWQVEEDIPTQDQLDRKVDVPVEESQVQIDEKDEIAVEGELAVSENEEPVESVAKRRVTRKAKDPGCESRKRQLLCQRAAEQNTGLDDQTKNFMTGLFNTSFNSMKEEVKKHMDHRFDMLDSEIAQLKQTVAASIVSRNDVPASERPQPSAMPSPHPKRKDENLDDVEMHDFHGNLHNVSVSQSSNIDLEMGTQDYLWKTLGNLTQDSYVKGFDPSQKAKVDDPMEWEIQIVTFNVYKRYVSTYSWTYRVKVIRIFQEIDAMLFLFRERTTLRRWKANRVAFMSCVFNNHMKCSYATFTKDKTKFKVEGLLHDYGTDVEPFANLIPRIVKDVQSAENKKHLNVRTYKVVYVPVPFINKSSSDCGVYSLKFINVML</sequence>
<dbReference type="GO" id="GO:0008234">
    <property type="term" value="F:cysteine-type peptidase activity"/>
    <property type="evidence" value="ECO:0007669"/>
    <property type="project" value="InterPro"/>
</dbReference>
<dbReference type="PANTHER" id="PTHR48449:SF1">
    <property type="entry name" value="DUF1985 DOMAIN-CONTAINING PROTEIN"/>
    <property type="match status" value="1"/>
</dbReference>
<evidence type="ECO:0000256" key="3">
    <source>
        <dbReference type="SAM" id="MobiDB-lite"/>
    </source>
</evidence>
<organism evidence="6 7">
    <name type="scientific">Brassica oleracea var. oleracea</name>
    <dbReference type="NCBI Taxonomy" id="109376"/>
    <lineage>
        <taxon>Eukaryota</taxon>
        <taxon>Viridiplantae</taxon>
        <taxon>Streptophyta</taxon>
        <taxon>Embryophyta</taxon>
        <taxon>Tracheophyta</taxon>
        <taxon>Spermatophyta</taxon>
        <taxon>Magnoliopsida</taxon>
        <taxon>eudicotyledons</taxon>
        <taxon>Gunneridae</taxon>
        <taxon>Pentapetalae</taxon>
        <taxon>rosids</taxon>
        <taxon>malvids</taxon>
        <taxon>Brassicales</taxon>
        <taxon>Brassicaceae</taxon>
        <taxon>Brassiceae</taxon>
        <taxon>Brassica</taxon>
    </lineage>
</organism>
<dbReference type="HOGENOM" id="CLU_017415_6_1_1"/>
<dbReference type="Proteomes" id="UP000032141">
    <property type="component" value="Chromosome C1"/>
</dbReference>
<evidence type="ECO:0000256" key="2">
    <source>
        <dbReference type="ARBA" id="ARBA00022801"/>
    </source>
</evidence>
<dbReference type="Gramene" id="Bo1g053190.1">
    <property type="protein sequence ID" value="Bo1g053190.1"/>
    <property type="gene ID" value="Bo1g053190"/>
</dbReference>
<name>A0A0D3A7H0_BRAOL</name>
<dbReference type="Pfam" id="PF09331">
    <property type="entry name" value="DUF1985"/>
    <property type="match status" value="1"/>
</dbReference>
<evidence type="ECO:0008006" key="8">
    <source>
        <dbReference type="Google" id="ProtNLM"/>
    </source>
</evidence>
<dbReference type="OMA" id="WQVEEDI"/>
<dbReference type="EnsemblPlants" id="Bo1g053190.1">
    <property type="protein sequence ID" value="Bo1g053190.1"/>
    <property type="gene ID" value="Bo1g053190"/>
</dbReference>
<evidence type="ECO:0000313" key="7">
    <source>
        <dbReference type="Proteomes" id="UP000032141"/>
    </source>
</evidence>
<protein>
    <recommendedName>
        <fullName evidence="8">Ubiquitin-like protease family profile domain-containing protein</fullName>
    </recommendedName>
</protein>
<dbReference type="eggNOG" id="ENOG502QSZR">
    <property type="taxonomic scope" value="Eukaryota"/>
</dbReference>
<dbReference type="InterPro" id="IPR015410">
    <property type="entry name" value="DUF1985"/>
</dbReference>